<gene>
    <name evidence="3" type="ORF">K503DRAFT_787613</name>
</gene>
<dbReference type="AlphaFoldDB" id="A0A1B7MGR6"/>
<sequence>MSSSMFSFSNSETGLMNEGNFYLRLSLQNPWWGGESYSSSPLSSPMLPLQDSFSDSGPQAHQFQQGAYIQDNKETLVLHERCKALELQVVKLTTERDTLRAMFEQGQLPLANPLQLNSTQLSVAPTESNRPSATSHPNICFWEQLDFMKWLDSPGGLGSRHSKMAYIEDENGEAVSSRTIIAIRRVLRGGWSELVNCKIAPQSWGKLTASGRHLIHSFMENEFPLFKFAKNGWKLDHLATSTYPAWCRSNLDSNCNWKSSINTVKLEEEEDADDDAESNGDGNGSTKRNKRKYLPVTKTVKSEVVEKKRKVVPSSAILPLESVDSVLIPVSSPSLLNQPVDLPMIQAPSSPSPIPSRPHKSPITPASSESPLPLNPLIESSPSESAPLVEFPAIQVSSSLLLSQLLDPDLAELPSPLPSLPLAASSPLPASDVSSTCKENIPIQRQSIPSPKSVKIMITNPLSTLALCAANMRFPTPPPLPPPPPAAATLKSEPQKPNIDSNVTPATETTSSKAKKAKGKMRPSPTKNGRNLCAHRWLKQVRTNGTTDKFGVYYAGLTGDQRTAYDKEASELVATNKWDKTHVFASTAPAMFSTRFRGLFDTFFISFHVVVLPLSVIMPNTVFLLY</sequence>
<feature type="region of interest" description="Disordered" evidence="1">
    <location>
        <begin position="476"/>
        <end position="530"/>
    </location>
</feature>
<keyword evidence="2" id="KW-1133">Transmembrane helix</keyword>
<keyword evidence="2" id="KW-0812">Transmembrane</keyword>
<feature type="compositionally biased region" description="Acidic residues" evidence="1">
    <location>
        <begin position="268"/>
        <end position="278"/>
    </location>
</feature>
<feature type="compositionally biased region" description="Pro residues" evidence="1">
    <location>
        <begin position="476"/>
        <end position="486"/>
    </location>
</feature>
<proteinExistence type="predicted"/>
<feature type="transmembrane region" description="Helical" evidence="2">
    <location>
        <begin position="603"/>
        <end position="625"/>
    </location>
</feature>
<dbReference type="Proteomes" id="UP000092154">
    <property type="component" value="Unassembled WGS sequence"/>
</dbReference>
<protein>
    <submittedName>
        <fullName evidence="3">Uncharacterized protein</fullName>
    </submittedName>
</protein>
<accession>A0A1B7MGR6</accession>
<organism evidence="3 4">
    <name type="scientific">Rhizopogon vinicolor AM-OR11-026</name>
    <dbReference type="NCBI Taxonomy" id="1314800"/>
    <lineage>
        <taxon>Eukaryota</taxon>
        <taxon>Fungi</taxon>
        <taxon>Dikarya</taxon>
        <taxon>Basidiomycota</taxon>
        <taxon>Agaricomycotina</taxon>
        <taxon>Agaricomycetes</taxon>
        <taxon>Agaricomycetidae</taxon>
        <taxon>Boletales</taxon>
        <taxon>Suillineae</taxon>
        <taxon>Rhizopogonaceae</taxon>
        <taxon>Rhizopogon</taxon>
    </lineage>
</organism>
<evidence type="ECO:0000313" key="4">
    <source>
        <dbReference type="Proteomes" id="UP000092154"/>
    </source>
</evidence>
<keyword evidence="4" id="KW-1185">Reference proteome</keyword>
<feature type="region of interest" description="Disordered" evidence="1">
    <location>
        <begin position="346"/>
        <end position="379"/>
    </location>
</feature>
<evidence type="ECO:0000256" key="1">
    <source>
        <dbReference type="SAM" id="MobiDB-lite"/>
    </source>
</evidence>
<dbReference type="EMBL" id="KV449238">
    <property type="protein sequence ID" value="OAX31796.1"/>
    <property type="molecule type" value="Genomic_DNA"/>
</dbReference>
<reference evidence="3 4" key="1">
    <citation type="submission" date="2016-06" db="EMBL/GenBank/DDBJ databases">
        <title>Comparative genomics of the ectomycorrhizal sister species Rhizopogon vinicolor and Rhizopogon vesiculosus (Basidiomycota: Boletales) reveals a divergence of the mating type B locus.</title>
        <authorList>
            <consortium name="DOE Joint Genome Institute"/>
            <person name="Mujic A.B."/>
            <person name="Kuo A."/>
            <person name="Tritt A."/>
            <person name="Lipzen A."/>
            <person name="Chen C."/>
            <person name="Johnson J."/>
            <person name="Sharma A."/>
            <person name="Barry K."/>
            <person name="Grigoriev I.V."/>
            <person name="Spatafora J.W."/>
        </authorList>
    </citation>
    <scope>NUCLEOTIDE SEQUENCE [LARGE SCALE GENOMIC DNA]</scope>
    <source>
        <strain evidence="3 4">AM-OR11-026</strain>
    </source>
</reference>
<evidence type="ECO:0000256" key="2">
    <source>
        <dbReference type="SAM" id="Phobius"/>
    </source>
</evidence>
<dbReference type="OrthoDB" id="3235325at2759"/>
<feature type="region of interest" description="Disordered" evidence="1">
    <location>
        <begin position="268"/>
        <end position="293"/>
    </location>
</feature>
<dbReference type="InParanoid" id="A0A1B7MGR6"/>
<keyword evidence="2" id="KW-0472">Membrane</keyword>
<name>A0A1B7MGR6_9AGAM</name>
<dbReference type="STRING" id="1314800.A0A1B7MGR6"/>
<evidence type="ECO:0000313" key="3">
    <source>
        <dbReference type="EMBL" id="OAX31796.1"/>
    </source>
</evidence>